<keyword evidence="2" id="KW-0732">Signal</keyword>
<proteinExistence type="predicted"/>
<reference evidence="3" key="1">
    <citation type="submission" date="2024-02" db="EMBL/GenBank/DDBJ databases">
        <authorList>
            <consortium name="ELIXIR-Norway"/>
            <consortium name="Elixir Norway"/>
        </authorList>
    </citation>
    <scope>NUCLEOTIDE SEQUENCE</scope>
</reference>
<evidence type="ECO:0000313" key="3">
    <source>
        <dbReference type="EMBL" id="CAK9208482.1"/>
    </source>
</evidence>
<dbReference type="PANTHER" id="PTHR36357">
    <property type="entry name" value="OS03G0148300 PROTEIN"/>
    <property type="match status" value="1"/>
</dbReference>
<keyword evidence="4" id="KW-1185">Reference proteome</keyword>
<feature type="signal peptide" evidence="2">
    <location>
        <begin position="1"/>
        <end position="22"/>
    </location>
</feature>
<evidence type="ECO:0000256" key="2">
    <source>
        <dbReference type="SAM" id="SignalP"/>
    </source>
</evidence>
<dbReference type="EMBL" id="OZ019909">
    <property type="protein sequence ID" value="CAK9208482.1"/>
    <property type="molecule type" value="Genomic_DNA"/>
</dbReference>
<dbReference type="PANTHER" id="PTHR36357:SF1">
    <property type="entry name" value="OS03G0148300 PROTEIN"/>
    <property type="match status" value="1"/>
</dbReference>
<feature type="region of interest" description="Disordered" evidence="1">
    <location>
        <begin position="192"/>
        <end position="215"/>
    </location>
</feature>
<dbReference type="InterPro" id="IPR019330">
    <property type="entry name" value="MESD"/>
</dbReference>
<name>A0ABP0TYD0_9BRYO</name>
<accession>A0ABP0TYD0</accession>
<dbReference type="Proteomes" id="UP001497512">
    <property type="component" value="Chromosome 17"/>
</dbReference>
<organism evidence="3 4">
    <name type="scientific">Sphagnum troendelagicum</name>
    <dbReference type="NCBI Taxonomy" id="128251"/>
    <lineage>
        <taxon>Eukaryota</taxon>
        <taxon>Viridiplantae</taxon>
        <taxon>Streptophyta</taxon>
        <taxon>Embryophyta</taxon>
        <taxon>Bryophyta</taxon>
        <taxon>Sphagnophytina</taxon>
        <taxon>Sphagnopsida</taxon>
        <taxon>Sphagnales</taxon>
        <taxon>Sphagnaceae</taxon>
        <taxon>Sphagnum</taxon>
    </lineage>
</organism>
<dbReference type="Gene3D" id="3.30.70.260">
    <property type="match status" value="1"/>
</dbReference>
<feature type="chain" id="PRO_5045746307" description="Mesoderm development candidate 2" evidence="2">
    <location>
        <begin position="23"/>
        <end position="215"/>
    </location>
</feature>
<protein>
    <recommendedName>
        <fullName evidence="5">Mesoderm development candidate 2</fullName>
    </recommendedName>
</protein>
<dbReference type="Pfam" id="PF10185">
    <property type="entry name" value="Mesd"/>
    <property type="match status" value="1"/>
</dbReference>
<evidence type="ECO:0000256" key="1">
    <source>
        <dbReference type="SAM" id="MobiDB-lite"/>
    </source>
</evidence>
<sequence length="215" mass="24833">MRSWKASLIYLPLFVFFNLVLWSQLETTAQAALKVHIPDQLDDVEDNEEDQAWKDWGKVKKEKLQFNPPPDFDGKDLDKYQEEMLDRQMGTSMGFVKLRLGVSRKPEEAGLIARKWTELLKTGSIQAKIYAVDRSTIMFVIERGQETKEVRDFVLSQDEAYEFKIGNAAFRRPGDPPLEVVLDQLIEEREAKEKAEKDAKKEAKKNAALPDKEEL</sequence>
<gene>
    <name evidence="3" type="ORF">CSSPTR1EN2_LOCUS9205</name>
</gene>
<evidence type="ECO:0008006" key="5">
    <source>
        <dbReference type="Google" id="ProtNLM"/>
    </source>
</evidence>
<evidence type="ECO:0000313" key="4">
    <source>
        <dbReference type="Proteomes" id="UP001497512"/>
    </source>
</evidence>